<dbReference type="EMBL" id="CAJVRL010000082">
    <property type="protein sequence ID" value="CAG8958376.1"/>
    <property type="molecule type" value="Genomic_DNA"/>
</dbReference>
<organism evidence="6 7">
    <name type="scientific">Hymenoscyphus fraxineus</name>
    <dbReference type="NCBI Taxonomy" id="746836"/>
    <lineage>
        <taxon>Eukaryota</taxon>
        <taxon>Fungi</taxon>
        <taxon>Dikarya</taxon>
        <taxon>Ascomycota</taxon>
        <taxon>Pezizomycotina</taxon>
        <taxon>Leotiomycetes</taxon>
        <taxon>Helotiales</taxon>
        <taxon>Helotiaceae</taxon>
        <taxon>Hymenoscyphus</taxon>
    </lineage>
</organism>
<feature type="transmembrane region" description="Helical" evidence="5">
    <location>
        <begin position="232"/>
        <end position="256"/>
    </location>
</feature>
<dbReference type="PANTHER" id="PTHR12242">
    <property type="entry name" value="OS02G0130600 PROTEIN-RELATED"/>
    <property type="match status" value="1"/>
</dbReference>
<evidence type="ECO:0000313" key="6">
    <source>
        <dbReference type="EMBL" id="CAG8958376.1"/>
    </source>
</evidence>
<comment type="caution">
    <text evidence="6">The sequence shown here is derived from an EMBL/GenBank/DDBJ whole genome shotgun (WGS) entry which is preliminary data.</text>
</comment>
<feature type="transmembrane region" description="Helical" evidence="5">
    <location>
        <begin position="116"/>
        <end position="136"/>
    </location>
</feature>
<protein>
    <submittedName>
        <fullName evidence="6">Uncharacterized protein</fullName>
    </submittedName>
</protein>
<reference evidence="6" key="1">
    <citation type="submission" date="2021-07" db="EMBL/GenBank/DDBJ databases">
        <authorList>
            <person name="Durling M."/>
        </authorList>
    </citation>
    <scope>NUCLEOTIDE SEQUENCE</scope>
</reference>
<feature type="transmembrane region" description="Helical" evidence="5">
    <location>
        <begin position="178"/>
        <end position="199"/>
    </location>
</feature>
<keyword evidence="2 5" id="KW-0812">Transmembrane</keyword>
<dbReference type="GO" id="GO:0016020">
    <property type="term" value="C:membrane"/>
    <property type="evidence" value="ECO:0007669"/>
    <property type="project" value="InterPro"/>
</dbReference>
<dbReference type="AlphaFoldDB" id="A0A9N9L1Z2"/>
<dbReference type="OrthoDB" id="419711at2759"/>
<feature type="transmembrane region" description="Helical" evidence="5">
    <location>
        <begin position="148"/>
        <end position="166"/>
    </location>
</feature>
<gene>
    <name evidence="6" type="ORF">HYFRA_00011053</name>
</gene>
<dbReference type="InterPro" id="IPR006838">
    <property type="entry name" value="ADTRP_AIG1"/>
</dbReference>
<dbReference type="PANTHER" id="PTHR12242:SF1">
    <property type="entry name" value="MYND-TYPE DOMAIN-CONTAINING PROTEIN"/>
    <property type="match status" value="1"/>
</dbReference>
<evidence type="ECO:0000256" key="3">
    <source>
        <dbReference type="ARBA" id="ARBA00022989"/>
    </source>
</evidence>
<evidence type="ECO:0000256" key="5">
    <source>
        <dbReference type="SAM" id="Phobius"/>
    </source>
</evidence>
<dbReference type="PROSITE" id="PS51257">
    <property type="entry name" value="PROKAR_LIPOPROTEIN"/>
    <property type="match status" value="1"/>
</dbReference>
<dbReference type="GO" id="GO:0012505">
    <property type="term" value="C:endomembrane system"/>
    <property type="evidence" value="ECO:0007669"/>
    <property type="project" value="UniProtKB-SubCell"/>
</dbReference>
<sequence>MVRLSNPLKFGTEIWDPSHRFETSWLLSPWALFACRAAISLYAFATIFFIMGWEGGNHDGLSVHDIRKSFSFFTVLCYWGAAFYFLAAAIHTFSYALNGGTPLLNRLPRPLQALHYLFYSTITTFPFLVTIVYWAVIFPSNGPFTSTFGLWSNVSQHALNAVFALFELLLTRVNPQPWVHLIFLILLLIGYLGVAYITYATKGYYVYGFLDPRPRQLNALGRNVGGVGKVGVVGYVLGIAVAILVIFCISKGVAWVRKWASEKKLGMTGKFYAGRDGRQGEVELEAVRIWEK</sequence>
<evidence type="ECO:0000256" key="4">
    <source>
        <dbReference type="ARBA" id="ARBA00023136"/>
    </source>
</evidence>
<dbReference type="Pfam" id="PF04750">
    <property type="entry name" value="Far-17a_AIG1"/>
    <property type="match status" value="1"/>
</dbReference>
<dbReference type="Proteomes" id="UP000696280">
    <property type="component" value="Unassembled WGS sequence"/>
</dbReference>
<keyword evidence="3 5" id="KW-1133">Transmembrane helix</keyword>
<feature type="transmembrane region" description="Helical" evidence="5">
    <location>
        <begin position="70"/>
        <end position="95"/>
    </location>
</feature>
<evidence type="ECO:0000256" key="1">
    <source>
        <dbReference type="ARBA" id="ARBA00004127"/>
    </source>
</evidence>
<feature type="transmembrane region" description="Helical" evidence="5">
    <location>
        <begin position="30"/>
        <end position="50"/>
    </location>
</feature>
<accession>A0A9N9L1Z2</accession>
<keyword evidence="7" id="KW-1185">Reference proteome</keyword>
<keyword evidence="4 5" id="KW-0472">Membrane</keyword>
<comment type="subcellular location">
    <subcellularLocation>
        <location evidence="1">Endomembrane system</location>
        <topology evidence="1">Multi-pass membrane protein</topology>
    </subcellularLocation>
</comment>
<name>A0A9N9L1Z2_9HELO</name>
<evidence type="ECO:0000256" key="2">
    <source>
        <dbReference type="ARBA" id="ARBA00022692"/>
    </source>
</evidence>
<evidence type="ECO:0000313" key="7">
    <source>
        <dbReference type="Proteomes" id="UP000696280"/>
    </source>
</evidence>
<proteinExistence type="predicted"/>